<dbReference type="GO" id="GO:0016477">
    <property type="term" value="P:cell migration"/>
    <property type="evidence" value="ECO:0007669"/>
    <property type="project" value="TreeGrafter"/>
</dbReference>
<reference evidence="11 12" key="1">
    <citation type="submission" date="2013-11" db="EMBL/GenBank/DDBJ databases">
        <title>Genome sequencing of Stegodyphus mimosarum.</title>
        <authorList>
            <person name="Bechsgaard J."/>
        </authorList>
    </citation>
    <scope>NUCLEOTIDE SEQUENCE [LARGE SCALE GENOMIC DNA]</scope>
</reference>
<keyword evidence="5 11" id="KW-0401">Integrin</keyword>
<dbReference type="InterPro" id="IPR032695">
    <property type="entry name" value="Integrin_dom_sf"/>
</dbReference>
<feature type="non-terminal residue" evidence="11">
    <location>
        <position position="106"/>
    </location>
</feature>
<dbReference type="Proteomes" id="UP000054359">
    <property type="component" value="Unassembled WGS sequence"/>
</dbReference>
<comment type="similarity">
    <text evidence="2">Belongs to the integrin beta chain family.</text>
</comment>
<dbReference type="InterPro" id="IPR057243">
    <property type="entry name" value="Integrin_I-EGF_CS"/>
</dbReference>
<dbReference type="GO" id="GO:0005178">
    <property type="term" value="F:integrin binding"/>
    <property type="evidence" value="ECO:0007669"/>
    <property type="project" value="TreeGrafter"/>
</dbReference>
<dbReference type="GO" id="GO:0005925">
    <property type="term" value="C:focal adhesion"/>
    <property type="evidence" value="ECO:0007669"/>
    <property type="project" value="TreeGrafter"/>
</dbReference>
<evidence type="ECO:0000313" key="11">
    <source>
        <dbReference type="EMBL" id="KFM81349.1"/>
    </source>
</evidence>
<comment type="subcellular location">
    <subcellularLocation>
        <location evidence="1">Membrane</location>
        <topology evidence="1">Single-pass type I membrane protein</topology>
    </subcellularLocation>
</comment>
<dbReference type="PANTHER" id="PTHR10082:SF60">
    <property type="entry name" value="INTEGRIN BETA-PS"/>
    <property type="match status" value="1"/>
</dbReference>
<evidence type="ECO:0000256" key="7">
    <source>
        <dbReference type="ARBA" id="ARBA00023157"/>
    </source>
</evidence>
<dbReference type="SUPFAM" id="SSF69179">
    <property type="entry name" value="Integrin domains"/>
    <property type="match status" value="1"/>
</dbReference>
<evidence type="ECO:0000313" key="12">
    <source>
        <dbReference type="Proteomes" id="UP000054359"/>
    </source>
</evidence>
<evidence type="ECO:0000259" key="10">
    <source>
        <dbReference type="Pfam" id="PF23105"/>
    </source>
</evidence>
<keyword evidence="8" id="KW-0325">Glycoprotein</keyword>
<dbReference type="AlphaFoldDB" id="A0A087UVG0"/>
<keyword evidence="7" id="KW-1015">Disulfide bond</keyword>
<dbReference type="GO" id="GO:0007229">
    <property type="term" value="P:integrin-mediated signaling pathway"/>
    <property type="evidence" value="ECO:0007669"/>
    <property type="project" value="UniProtKB-KW"/>
</dbReference>
<gene>
    <name evidence="11" type="ORF">X975_15914</name>
</gene>
<feature type="domain" description="Integrin beta epidermal growth factor-like" evidence="10">
    <location>
        <begin position="78"/>
        <end position="105"/>
    </location>
</feature>
<dbReference type="GO" id="GO:0008305">
    <property type="term" value="C:integrin complex"/>
    <property type="evidence" value="ECO:0007669"/>
    <property type="project" value="TreeGrafter"/>
</dbReference>
<sequence>MSMWSKRVEISPVGLSEYVLLDIDLLCECDCEKLENEEVLSSECSNSGTYECGICSCEPNYFGRKCECQGDDIVKEDKLASCKKEENGTLCSGRGDCVCGVCDCYA</sequence>
<evidence type="ECO:0000256" key="2">
    <source>
        <dbReference type="ARBA" id="ARBA00007449"/>
    </source>
</evidence>
<dbReference type="GO" id="GO:0033627">
    <property type="term" value="P:cell adhesion mediated by integrin"/>
    <property type="evidence" value="ECO:0007669"/>
    <property type="project" value="TreeGrafter"/>
</dbReference>
<keyword evidence="3" id="KW-0732">Signal</keyword>
<dbReference type="FunFam" id="2.10.25.10:FF:000075">
    <property type="entry name" value="Integrin beta"/>
    <property type="match status" value="1"/>
</dbReference>
<dbReference type="InterPro" id="IPR013111">
    <property type="entry name" value="EGF_extracell"/>
</dbReference>
<dbReference type="Gene3D" id="2.10.25.10">
    <property type="entry name" value="Laminin"/>
    <property type="match status" value="1"/>
</dbReference>
<dbReference type="STRING" id="407821.A0A087UVG0"/>
<dbReference type="Gene3D" id="2.60.40.1510">
    <property type="entry name" value="ntegrin, alpha v. Chain A, domain 3"/>
    <property type="match status" value="1"/>
</dbReference>
<evidence type="ECO:0000256" key="3">
    <source>
        <dbReference type="ARBA" id="ARBA00022729"/>
    </source>
</evidence>
<evidence type="ECO:0000256" key="1">
    <source>
        <dbReference type="ARBA" id="ARBA00004479"/>
    </source>
</evidence>
<evidence type="ECO:0000256" key="8">
    <source>
        <dbReference type="ARBA" id="ARBA00023180"/>
    </source>
</evidence>
<dbReference type="PROSITE" id="PS00243">
    <property type="entry name" value="I_EGF_1"/>
    <property type="match status" value="1"/>
</dbReference>
<dbReference type="OrthoDB" id="6408932at2759"/>
<accession>A0A087UVG0</accession>
<dbReference type="PANTHER" id="PTHR10082">
    <property type="entry name" value="INTEGRIN BETA SUBUNIT"/>
    <property type="match status" value="1"/>
</dbReference>
<keyword evidence="12" id="KW-1185">Reference proteome</keyword>
<proteinExistence type="inferred from homology"/>
<evidence type="ECO:0000256" key="5">
    <source>
        <dbReference type="ARBA" id="ARBA00023037"/>
    </source>
</evidence>
<keyword evidence="4" id="KW-0677">Repeat</keyword>
<dbReference type="GO" id="GO:0007160">
    <property type="term" value="P:cell-matrix adhesion"/>
    <property type="evidence" value="ECO:0007669"/>
    <property type="project" value="TreeGrafter"/>
</dbReference>
<keyword evidence="6" id="KW-0472">Membrane</keyword>
<name>A0A087UVG0_STEMI</name>
<dbReference type="Pfam" id="PF23105">
    <property type="entry name" value="EGF_integrin"/>
    <property type="match status" value="1"/>
</dbReference>
<organism evidence="11 12">
    <name type="scientific">Stegodyphus mimosarum</name>
    <name type="common">African social velvet spider</name>
    <dbReference type="NCBI Taxonomy" id="407821"/>
    <lineage>
        <taxon>Eukaryota</taxon>
        <taxon>Metazoa</taxon>
        <taxon>Ecdysozoa</taxon>
        <taxon>Arthropoda</taxon>
        <taxon>Chelicerata</taxon>
        <taxon>Arachnida</taxon>
        <taxon>Araneae</taxon>
        <taxon>Araneomorphae</taxon>
        <taxon>Entelegynae</taxon>
        <taxon>Eresoidea</taxon>
        <taxon>Eresidae</taxon>
        <taxon>Stegodyphus</taxon>
    </lineage>
</organism>
<dbReference type="Pfam" id="PF07974">
    <property type="entry name" value="EGF_2"/>
    <property type="match status" value="1"/>
</dbReference>
<protein>
    <submittedName>
        <fullName evidence="11">Integrin beta-PS</fullName>
    </submittedName>
</protein>
<feature type="domain" description="Epidermal growth factor-like" evidence="9">
    <location>
        <begin position="42"/>
        <end position="66"/>
    </location>
</feature>
<dbReference type="EMBL" id="KK121841">
    <property type="protein sequence ID" value="KFM81349.1"/>
    <property type="molecule type" value="Genomic_DNA"/>
</dbReference>
<evidence type="ECO:0000256" key="4">
    <source>
        <dbReference type="ARBA" id="ARBA00022737"/>
    </source>
</evidence>
<dbReference type="InterPro" id="IPR015812">
    <property type="entry name" value="Integrin_bsu"/>
</dbReference>
<dbReference type="GO" id="GO:0007157">
    <property type="term" value="P:heterophilic cell-cell adhesion via plasma membrane cell adhesion molecules"/>
    <property type="evidence" value="ECO:0007669"/>
    <property type="project" value="UniProtKB-ARBA"/>
</dbReference>
<dbReference type="GO" id="GO:0009986">
    <property type="term" value="C:cell surface"/>
    <property type="evidence" value="ECO:0007669"/>
    <property type="project" value="TreeGrafter"/>
</dbReference>
<evidence type="ECO:0000256" key="6">
    <source>
        <dbReference type="ARBA" id="ARBA00023136"/>
    </source>
</evidence>
<evidence type="ECO:0000259" key="9">
    <source>
        <dbReference type="Pfam" id="PF07974"/>
    </source>
</evidence>
<dbReference type="InterPro" id="IPR057073">
    <property type="entry name" value="EGF_integrin_2"/>
</dbReference>